<evidence type="ECO:0000256" key="1">
    <source>
        <dbReference type="SAM" id="MobiDB-lite"/>
    </source>
</evidence>
<dbReference type="Proteomes" id="UP001159363">
    <property type="component" value="Chromosome 10"/>
</dbReference>
<proteinExistence type="predicted"/>
<evidence type="ECO:0000313" key="3">
    <source>
        <dbReference type="Proteomes" id="UP001159363"/>
    </source>
</evidence>
<protein>
    <submittedName>
        <fullName evidence="2">Uncharacterized protein</fullName>
    </submittedName>
</protein>
<evidence type="ECO:0000313" key="2">
    <source>
        <dbReference type="EMBL" id="KAJ8872519.1"/>
    </source>
</evidence>
<feature type="region of interest" description="Disordered" evidence="1">
    <location>
        <begin position="610"/>
        <end position="636"/>
    </location>
</feature>
<feature type="region of interest" description="Disordered" evidence="1">
    <location>
        <begin position="43"/>
        <end position="74"/>
    </location>
</feature>
<reference evidence="2 3" key="1">
    <citation type="submission" date="2023-02" db="EMBL/GenBank/DDBJ databases">
        <title>LHISI_Scaffold_Assembly.</title>
        <authorList>
            <person name="Stuart O.P."/>
            <person name="Cleave R."/>
            <person name="Magrath M.J.L."/>
            <person name="Mikheyev A.S."/>
        </authorList>
    </citation>
    <scope>NUCLEOTIDE SEQUENCE [LARGE SCALE GENOMIC DNA]</scope>
    <source>
        <strain evidence="2">Daus_M_001</strain>
        <tissue evidence="2">Leg muscle</tissue>
    </source>
</reference>
<feature type="region of interest" description="Disordered" evidence="1">
    <location>
        <begin position="570"/>
        <end position="594"/>
    </location>
</feature>
<name>A0ABQ9GKI5_9NEOP</name>
<organism evidence="2 3">
    <name type="scientific">Dryococelus australis</name>
    <dbReference type="NCBI Taxonomy" id="614101"/>
    <lineage>
        <taxon>Eukaryota</taxon>
        <taxon>Metazoa</taxon>
        <taxon>Ecdysozoa</taxon>
        <taxon>Arthropoda</taxon>
        <taxon>Hexapoda</taxon>
        <taxon>Insecta</taxon>
        <taxon>Pterygota</taxon>
        <taxon>Neoptera</taxon>
        <taxon>Polyneoptera</taxon>
        <taxon>Phasmatodea</taxon>
        <taxon>Verophasmatodea</taxon>
        <taxon>Anareolatae</taxon>
        <taxon>Phasmatidae</taxon>
        <taxon>Eurycanthinae</taxon>
        <taxon>Dryococelus</taxon>
    </lineage>
</organism>
<accession>A0ABQ9GKI5</accession>
<gene>
    <name evidence="2" type="ORF">PR048_026125</name>
</gene>
<feature type="compositionally biased region" description="Basic and acidic residues" evidence="1">
    <location>
        <begin position="48"/>
        <end position="61"/>
    </location>
</feature>
<comment type="caution">
    <text evidence="2">The sequence shown here is derived from an EMBL/GenBank/DDBJ whole genome shotgun (WGS) entry which is preliminary data.</text>
</comment>
<dbReference type="EMBL" id="JARBHB010000011">
    <property type="protein sequence ID" value="KAJ8872519.1"/>
    <property type="molecule type" value="Genomic_DNA"/>
</dbReference>
<keyword evidence="3" id="KW-1185">Reference proteome</keyword>
<sequence length="686" mass="77675">MNRLLFPQLVYLTGGHDPGEGDWRPYRCASAGARVISDHSEQSSCSCKRSDTDETPYDRENRRRKRKINRKASERVNSHPSLLYTRSHRFPFRLSLLSLLVFYRSELSHSFTHHLLLYSEAVTSISVALTFWKVQRSPSHAERNEINAEILSVEGKERRAAQGLSQQNDFITRNAVRTIVRLSFKTSYGLAAALSYHYSVLFPPLVRGRPRCCLKTTGEWSEHDWTALNIRELPCRKSNPVRLDERRIFIPVRHRDLPPPPRVSERTISVALLHEHHPVVNPELAVAVSSVTHGAKYRIAEVLRAMLTGASKAVHAVRPKYCGSVERLALSVDGALDERSSVALMAPALLGLKCGKIAPGRKGVCGAAIYIRGYLALCLGFDRRHYAKSGWDPLSFLGRHSPSFLRWTLTSSTRNDLVNPGRTLLPRRPWHYSPSTKANRVRFSAGAPQDFRTWRIEPDHAADRRVFSGIPRSPCCSIPTSFHPHRLSTSRCQDTPESLHSLTSIARALLSSVRSASLEFQLQPRLSRDAPAGRLASVSGGYVSGWGVRGVRRRRREWEAGDRGSVFHRAPEIEPTPCLPSNRRPHPREQREQQFFSPHLRRPELTLVESKGDQPWPSPLWRRQDDVPTGPPARGSRRWTKLFSACNDYGNDTHDSRAQFKLFLTVTEELCSKNHDGHKVHNGRLV</sequence>